<feature type="transmembrane region" description="Helical" evidence="7">
    <location>
        <begin position="42"/>
        <end position="60"/>
    </location>
</feature>
<evidence type="ECO:0000313" key="9">
    <source>
        <dbReference type="EMBL" id="MDQ0198493.1"/>
    </source>
</evidence>
<keyword evidence="2 7" id="KW-0132">Cell division</keyword>
<comment type="subcellular location">
    <subcellularLocation>
        <location evidence="7">Cell membrane</location>
        <topology evidence="7">Single-pass type II membrane protein</topology>
    </subcellularLocation>
    <text evidence="7">Localizes to the division septum where it forms a ring structure.</text>
</comment>
<dbReference type="InterPro" id="IPR011922">
    <property type="entry name" value="Cell_div_FtsL"/>
</dbReference>
<keyword evidence="6 7" id="KW-0131">Cell cycle</keyword>
<comment type="similarity">
    <text evidence="7">Belongs to the FtsL family.</text>
</comment>
<evidence type="ECO:0000256" key="5">
    <source>
        <dbReference type="ARBA" id="ARBA00023136"/>
    </source>
</evidence>
<evidence type="ECO:0000256" key="8">
    <source>
        <dbReference type="NCBIfam" id="TIGR02209"/>
    </source>
</evidence>
<evidence type="ECO:0000256" key="7">
    <source>
        <dbReference type="HAMAP-Rule" id="MF_00910"/>
    </source>
</evidence>
<organism evidence="9 10">
    <name type="scientific">Neobacillus ginsengisoli</name>
    <dbReference type="NCBI Taxonomy" id="904295"/>
    <lineage>
        <taxon>Bacteria</taxon>
        <taxon>Bacillati</taxon>
        <taxon>Bacillota</taxon>
        <taxon>Bacilli</taxon>
        <taxon>Bacillales</taxon>
        <taxon>Bacillaceae</taxon>
        <taxon>Neobacillus</taxon>
    </lineage>
</organism>
<evidence type="ECO:0000256" key="3">
    <source>
        <dbReference type="ARBA" id="ARBA00022692"/>
    </source>
</evidence>
<evidence type="ECO:0000256" key="6">
    <source>
        <dbReference type="ARBA" id="ARBA00023306"/>
    </source>
</evidence>
<dbReference type="RefSeq" id="WP_307406326.1">
    <property type="nucleotide sequence ID" value="NZ_JAUSTW010000002.1"/>
</dbReference>
<dbReference type="Proteomes" id="UP001224122">
    <property type="component" value="Unassembled WGS sequence"/>
</dbReference>
<keyword evidence="10" id="KW-1185">Reference proteome</keyword>
<sequence length="124" mass="14120">MSNLARKFQQQQQQQQQQVELTNQDVRKETAQKYWLTPGEKVIGLVFAGLVCFGAVNIISNQAEIYQVNKSIQETQNVINDQKTVNNDLQVKVSDLSNYQRILDKAKKMGLEINENNVKVVPGK</sequence>
<accession>A0ABT9XSY8</accession>
<comment type="function">
    <text evidence="7">Essential cell division protein.</text>
</comment>
<comment type="caution">
    <text evidence="9">The sequence shown here is derived from an EMBL/GenBank/DDBJ whole genome shotgun (WGS) entry which is preliminary data.</text>
</comment>
<proteinExistence type="inferred from homology"/>
<keyword evidence="1 7" id="KW-1003">Cell membrane</keyword>
<keyword evidence="5 7" id="KW-0472">Membrane</keyword>
<gene>
    <name evidence="7" type="primary">ftsL</name>
    <name evidence="9" type="ORF">J2S10_001634</name>
</gene>
<keyword evidence="3 7" id="KW-0812">Transmembrane</keyword>
<protein>
    <recommendedName>
        <fullName evidence="7 8">Cell division protein FtsL</fullName>
    </recommendedName>
</protein>
<evidence type="ECO:0000256" key="4">
    <source>
        <dbReference type="ARBA" id="ARBA00022989"/>
    </source>
</evidence>
<evidence type="ECO:0000256" key="1">
    <source>
        <dbReference type="ARBA" id="ARBA00022475"/>
    </source>
</evidence>
<keyword evidence="4 7" id="KW-1133">Transmembrane helix</keyword>
<evidence type="ECO:0000256" key="2">
    <source>
        <dbReference type="ARBA" id="ARBA00022618"/>
    </source>
</evidence>
<dbReference type="HAMAP" id="MF_00910">
    <property type="entry name" value="FtsL"/>
    <property type="match status" value="1"/>
</dbReference>
<dbReference type="NCBIfam" id="TIGR02209">
    <property type="entry name" value="ftsL_broad"/>
    <property type="match status" value="1"/>
</dbReference>
<reference evidence="9 10" key="1">
    <citation type="submission" date="2023-07" db="EMBL/GenBank/DDBJ databases">
        <title>Genomic Encyclopedia of Type Strains, Phase IV (KMG-IV): sequencing the most valuable type-strain genomes for metagenomic binning, comparative biology and taxonomic classification.</title>
        <authorList>
            <person name="Goeker M."/>
        </authorList>
    </citation>
    <scope>NUCLEOTIDE SEQUENCE [LARGE SCALE GENOMIC DNA]</scope>
    <source>
        <strain evidence="9 10">DSM 27594</strain>
    </source>
</reference>
<dbReference type="EMBL" id="JAUSTW010000002">
    <property type="protein sequence ID" value="MDQ0198493.1"/>
    <property type="molecule type" value="Genomic_DNA"/>
</dbReference>
<dbReference type="InterPro" id="IPR007060">
    <property type="entry name" value="FtsL/DivIC"/>
</dbReference>
<dbReference type="Pfam" id="PF04977">
    <property type="entry name" value="DivIC"/>
    <property type="match status" value="1"/>
</dbReference>
<evidence type="ECO:0000313" key="10">
    <source>
        <dbReference type="Proteomes" id="UP001224122"/>
    </source>
</evidence>
<dbReference type="GO" id="GO:0051301">
    <property type="term" value="P:cell division"/>
    <property type="evidence" value="ECO:0007669"/>
    <property type="project" value="UniProtKB-KW"/>
</dbReference>
<name>A0ABT9XSY8_9BACI</name>